<evidence type="ECO:0000256" key="1">
    <source>
        <dbReference type="SAM" id="MobiDB-lite"/>
    </source>
</evidence>
<dbReference type="KEGG" id="bnn:FOA43_002117"/>
<proteinExistence type="predicted"/>
<feature type="compositionally biased region" description="Polar residues" evidence="1">
    <location>
        <begin position="259"/>
        <end position="268"/>
    </location>
</feature>
<dbReference type="GO" id="GO:0005634">
    <property type="term" value="C:nucleus"/>
    <property type="evidence" value="ECO:0007669"/>
    <property type="project" value="TreeGrafter"/>
</dbReference>
<dbReference type="InterPro" id="IPR006735">
    <property type="entry name" value="Rtf2"/>
</dbReference>
<gene>
    <name evidence="2" type="ORF">FOA43_002117</name>
</gene>
<dbReference type="Pfam" id="PF04641">
    <property type="entry name" value="Rtf2"/>
    <property type="match status" value="1"/>
</dbReference>
<keyword evidence="3" id="KW-1185">Reference proteome</keyword>
<dbReference type="AlphaFoldDB" id="A0A875S1J0"/>
<dbReference type="OrthoDB" id="247013at2759"/>
<dbReference type="RefSeq" id="XP_038778348.1">
    <property type="nucleotide sequence ID" value="XM_038922420.1"/>
</dbReference>
<protein>
    <recommendedName>
        <fullName evidence="4">Replication termination factor 2</fullName>
    </recommendedName>
</protein>
<evidence type="ECO:0000313" key="2">
    <source>
        <dbReference type="EMBL" id="QPG74783.1"/>
    </source>
</evidence>
<evidence type="ECO:0000313" key="3">
    <source>
        <dbReference type="Proteomes" id="UP000662931"/>
    </source>
</evidence>
<dbReference type="Proteomes" id="UP000662931">
    <property type="component" value="Chromosome 2"/>
</dbReference>
<name>A0A875S1J0_EENNA</name>
<organism evidence="2 3">
    <name type="scientific">Eeniella nana</name>
    <name type="common">Yeast</name>
    <name type="synonym">Brettanomyces nanus</name>
    <dbReference type="NCBI Taxonomy" id="13502"/>
    <lineage>
        <taxon>Eukaryota</taxon>
        <taxon>Fungi</taxon>
        <taxon>Dikarya</taxon>
        <taxon>Ascomycota</taxon>
        <taxon>Saccharomycotina</taxon>
        <taxon>Pichiomycetes</taxon>
        <taxon>Pichiales</taxon>
        <taxon>Pichiaceae</taxon>
        <taxon>Brettanomyces</taxon>
    </lineage>
</organism>
<accession>A0A875S1J0</accession>
<feature type="region of interest" description="Disordered" evidence="1">
    <location>
        <begin position="217"/>
        <end position="268"/>
    </location>
</feature>
<dbReference type="GO" id="GO:0006274">
    <property type="term" value="P:DNA replication termination"/>
    <property type="evidence" value="ECO:0007669"/>
    <property type="project" value="TreeGrafter"/>
</dbReference>
<reference evidence="2" key="1">
    <citation type="submission" date="2020-10" db="EMBL/GenBank/DDBJ databases">
        <authorList>
            <person name="Roach M.J.R."/>
        </authorList>
    </citation>
    <scope>NUCLEOTIDE SEQUENCE</scope>
    <source>
        <strain evidence="2">CBS 1945</strain>
    </source>
</reference>
<dbReference type="GeneID" id="62195518"/>
<evidence type="ECO:0008006" key="4">
    <source>
        <dbReference type="Google" id="ProtNLM"/>
    </source>
</evidence>
<feature type="compositionally biased region" description="Basic and acidic residues" evidence="1">
    <location>
        <begin position="238"/>
        <end position="254"/>
    </location>
</feature>
<sequence length="268" mass="30839">MGNEGGTIPSRSEILNFNEQKLEGAEKARNVSDKQLQLYELIGSYGYCRLSHKRLCKPIVSDYRGQLFNKEAILEFLIGSKANDDQFGYIKSSKDIVELNIDYDEDKGEIRCPISGEIYDLSDENDVLSRLRLCYIVPCGCTMNRVILDQLVDVEYDKQGIKKQTNGPIIQFECPVCMISARSRDIVDINSSDRAVRKQLERRMKLLEQEGLTHSLKRRRTRLKGKVAKKRKHTSSRSAHDRNTRDRNTRDVKSPHICFSSTEPQYNN</sequence>
<dbReference type="EMBL" id="CP064813">
    <property type="protein sequence ID" value="QPG74783.1"/>
    <property type="molecule type" value="Genomic_DNA"/>
</dbReference>
<feature type="compositionally biased region" description="Basic residues" evidence="1">
    <location>
        <begin position="217"/>
        <end position="235"/>
    </location>
</feature>
<dbReference type="PANTHER" id="PTHR12775:SF0">
    <property type="entry name" value="REPLICATION TERMINATION FACTOR 2"/>
    <property type="match status" value="1"/>
</dbReference>
<dbReference type="PANTHER" id="PTHR12775">
    <property type="entry name" value="PROTEIN C20ORF43 HOMOLOG"/>
    <property type="match status" value="1"/>
</dbReference>